<evidence type="ECO:0000259" key="1">
    <source>
        <dbReference type="PROSITE" id="PS50853"/>
    </source>
</evidence>
<protein>
    <recommendedName>
        <fullName evidence="1">Fibronectin type-III domain-containing protein</fullName>
    </recommendedName>
</protein>
<gene>
    <name evidence="2" type="ORF">PbJCM13498_16930</name>
</gene>
<organism evidence="2 3">
    <name type="scientific">Prolixibacter bellariivorans</name>
    <dbReference type="NCBI Taxonomy" id="314319"/>
    <lineage>
        <taxon>Bacteria</taxon>
        <taxon>Pseudomonadati</taxon>
        <taxon>Bacteroidota</taxon>
        <taxon>Bacteroidia</taxon>
        <taxon>Marinilabiliales</taxon>
        <taxon>Prolixibacteraceae</taxon>
        <taxon>Prolixibacter</taxon>
    </lineage>
</organism>
<comment type="caution">
    <text evidence="2">The sequence shown here is derived from an EMBL/GenBank/DDBJ whole genome shotgun (WGS) entry which is preliminary data.</text>
</comment>
<dbReference type="Proteomes" id="UP000391834">
    <property type="component" value="Unassembled WGS sequence"/>
</dbReference>
<evidence type="ECO:0000313" key="2">
    <source>
        <dbReference type="EMBL" id="GET32830.1"/>
    </source>
</evidence>
<dbReference type="PROSITE" id="PS50853">
    <property type="entry name" value="FN3"/>
    <property type="match status" value="1"/>
</dbReference>
<dbReference type="InterPro" id="IPR036116">
    <property type="entry name" value="FN3_sf"/>
</dbReference>
<dbReference type="InterPro" id="IPR003961">
    <property type="entry name" value="FN3_dom"/>
</dbReference>
<dbReference type="Gene3D" id="2.60.40.3620">
    <property type="match status" value="1"/>
</dbReference>
<keyword evidence="3" id="KW-1185">Reference proteome</keyword>
<dbReference type="Pfam" id="PF16411">
    <property type="entry name" value="SusF_SusE"/>
    <property type="match status" value="2"/>
</dbReference>
<name>A0A5M4AY54_9BACT</name>
<dbReference type="EMBL" id="BLAX01000001">
    <property type="protein sequence ID" value="GET32830.1"/>
    <property type="molecule type" value="Genomic_DNA"/>
</dbReference>
<accession>A0A5M4AY54</accession>
<dbReference type="SUPFAM" id="SSF49265">
    <property type="entry name" value="Fibronectin type III"/>
    <property type="match status" value="1"/>
</dbReference>
<dbReference type="GO" id="GO:2001070">
    <property type="term" value="F:starch binding"/>
    <property type="evidence" value="ECO:0007669"/>
    <property type="project" value="InterPro"/>
</dbReference>
<dbReference type="GO" id="GO:0019867">
    <property type="term" value="C:outer membrane"/>
    <property type="evidence" value="ECO:0007669"/>
    <property type="project" value="InterPro"/>
</dbReference>
<sequence length="530" mass="55977">MMIASFVTAAIVFAACTKEMSEVRLESKLTTTEKMDVTSDSATVVGLIVSEGQGITEKGIVYSTDSLPTVDDNKAVYSGNEKTAAFTVKIGGLDYATKYYARAYGITSSGTIYGAQLTFTTLPVPPTVTTADITSVTGRTATGGGEVTVSGGADVTARGVCYSTEHNPTLSNSFTTDGDSLGTFTSNLENLKGNTTYYVRAYATNSAGTNYGPEVSFKTEVALPIVTTTPISNLVADGATSGGSVTDNGGADVTVRGVCWSTSENPTISDSKTSDGTGTGPFTSTITGLAISTTYHVRAYAENSAGVAYGEDIQFSTYPTALYMVGDGVISDPSHIWDWTVDLPMIPVNSHPNMFWKIVWMTGTGGFKMNSVKDWDGNQFGTTGDVTGSINDPAGLVYTKGGENIPVPATPGYYMVVVDFATGKISISKPAVYLIGNVIGSWDTANLDGLFTVDNANSVIKITKTLANDDIRMYAWHPWFTDWWQSEFIILNDQIVFRGTGGDQTRVNVPAGSNTVALNFKTGAGSITQP</sequence>
<proteinExistence type="predicted"/>
<dbReference type="InterPro" id="IPR032187">
    <property type="entry name" value="SusF/SusE-like_C"/>
</dbReference>
<reference evidence="2 3" key="1">
    <citation type="submission" date="2019-10" db="EMBL/GenBank/DDBJ databases">
        <title>Prolixibacter strains distinguished by the presence of nitrate reductase genes were adept at nitrate-dependent anaerobic corrosion of metallic iron and carbon steel.</title>
        <authorList>
            <person name="Iino T."/>
            <person name="Shono N."/>
            <person name="Ito K."/>
            <person name="Nakamura R."/>
            <person name="Sueoka K."/>
            <person name="Harayama S."/>
            <person name="Ohkuma M."/>
        </authorList>
    </citation>
    <scope>NUCLEOTIDE SEQUENCE [LARGE SCALE GENOMIC DNA]</scope>
    <source>
        <strain evidence="2 3">JCM 13498</strain>
    </source>
</reference>
<dbReference type="Gene3D" id="2.60.40.3610">
    <property type="match status" value="1"/>
</dbReference>
<feature type="domain" description="Fibronectin type-III" evidence="1">
    <location>
        <begin position="125"/>
        <end position="225"/>
    </location>
</feature>
<evidence type="ECO:0000313" key="3">
    <source>
        <dbReference type="Proteomes" id="UP000391834"/>
    </source>
</evidence>
<dbReference type="AlphaFoldDB" id="A0A5M4AY54"/>